<sequence>MYNKKSGLVNRAFSVVLALLMVLSILPITAFASTSVNVDSFTVCVNDSVNNADINDASIEYKVLIDQNVKEDNTVKTNEGEAVIAEMKNYEQDIADGKTVTFEYSVSADGYVTKTGKADVTDVNDNIDVKLEKKVVETVPITVNKNGSGTVKINNEEVTDSKAVEKDSTVELEVTPAKDTYIKKLVIGGETKSVEKGKSYRNSFKVSDALTVEVTFVKEYTVSIDKNAGGSVKLDEDSSENQLFDEGTKTNLTVSADEGYQILSVSINGEDETVTDTSKFNFNKELTVNSDIAIKVEFVKVYTVKVSWDKNGNVSVRPALTQGDGTSTEGTVVVKKDGIVSITATPSETYRVSSVKINGEEISYDDNRFNANKSYKWEQTGVAMDYEIEITFAPILCKIDVNAGENGSVTADKSEVNYGESTNITITANKGYCIDEVKVNGEDKKTSVTRSGENTYKLSIENITSESNKVSVSFKKYSEMESGDYKWDKDDAIRSSSDGTFVFNKDAAVVFSTEKNGIELIFDDKTSIGGYGIKSVEITDTETVKEVIVYKNETEISSEEFDNLKIVIDKAAPNPKIGVEEANENGYYNSDFNVTLSAKDSDAYSGISKLEYWVYKNGETVTDHHEVYSYKSGDEILQEKSVDDVKIDAEKNNSDNVKIVLKVTDLAGNENEVCEKVKINTTAPTVNVEINGNTNTSFEKGYYTQRTATVTITDRGTTFDANAATDGIKISGKGIDGNEISLDKTKMISKWDTNGDKHTATVSFVDNGIYSWSVSYQNKAGLKNSGVTETGDYVYDFTVDNSAPSLKLTYEENTWNELLQTITFGIWSKSDVKVSANVEDGISPIKSVSYHKYNGDTALGDKELDELYNDGKFTECENFATISSEERFVIYFRAEDYAGNYTYVSSNGIVVDKTAPQITLTSDVANENGYYNKDVKVNVGVDEMSPNCSGIKNVYYEVINGNEVTQSGNLYNFDVKSPTKSQFEQKISGNITVYAEKNNSDNIKVIVKAVDNAGNQSESSVVLNINKTNPTISVKFDNNDLKFAENERGYFNANRTATVTITDRFSTFDAKAATDGIVISAKDINGEEISLDKTKMISKWDTNGDTHTAYVKFDEDANYDWSVSYQNKAGKSAEKVDVSEQKTPYKFTVDKTSPSLKLTYEKNTWSELLQTITFGIWSKSDVEVTANAKDDISPIKSVSYHKYNGDTALGDKELDELYNNGEFQEHNAPIKASPGEQAVIYGRVEDYAGNYTYVSSNGIIADNKAPEITFDVSPKNKYGKIYNEDVDVYNGDVDVTVSVKDVCSGIKSINYKVYCDENVTQEDTYEFNITDPTKEQLETEISKLITVEAEKNNSDNVKVVVTATDNAGNKTKDDEHTISLVIDKTPPEINVKYNSTANNGAKNGYYTSRTATVTVTERSSHFDGADATKGIIINAVDAKNNKVSDAYKISGWTTVKNDSRNPDKDTHTATIKFEKDANYTFAVSYTDKAGNANDGVDVSGQSNPYKFTVDKTSPTGSLKAKSAEGQETEWSELRKTLTFGFWSKKKITVTGSQNDKTSPIAKVEYYKVEAKNATDGTTPLTKAQLDNVTSWAKFSSLEVRPNEQCAVYVKITDYAGNYTYISTNGLIADNKKPREESVAPQVTVNPQQPLNGFYKGNVKVSISVNDPLTGGTYSGLKEVSYRVYSQNILTQEGTLYSFNKSNPKQSDLRSKWTGSITVDSAKNNSNDVRVVVYAKDNAANDSEGVAKLKIDTTAPRIDVSYDNNSADSNSYFKAGRTARIVVTERNFNPDDVVVKITNTDGNIPRISNWTKTVGTGNQDDTRWTATIPYTADGDYHFSIAYTDLAGNKCSGENYATGTVAAKSFTMDKTAPTITVSYDNNSARNGNYYKADRTATVTIIEHNFDVNRVNVSFSAGDKKSPNMSGWSSSGDQHTATIAYSRDGYYSFDISVKDKAGNDSAKFNTQSFYIDKTAPTLEITGVKNNSAYSGDILPVVSYSDDNYDDNNVSIKLVGANRDNVDLEGYYDDQINGKKFIFYDFEKEKKVDDIYTLTATLTDKAGNTSTKSVVFSANRFGSTYAFDSATKKLNGAYSKSVKDIVVTETNVNKLNNIKITLFKNSDTIKLKNGTDYRIDVEGGNGKWYKYVYTIFAKNFSDDGVYRLSFHSEDAAGNISENTLDTKNKEIRFGVDKTKPNVVLDNLESGQTYPLEKLKVSMIANDNLLLNSVVVYLDNYDKAYKTWDAKEIADILGKNGEFTFDVSGNSTRAHKMKVVCTDAAGNKITKEIKDFYVTTNLFIRYYNNKLLFFGSIAGFLLIVGVIVYAIVRKKKAK</sequence>
<feature type="domain" description="Ig-like" evidence="3">
    <location>
        <begin position="1894"/>
        <end position="1970"/>
    </location>
</feature>
<feature type="signal peptide" evidence="2">
    <location>
        <begin position="1"/>
        <end position="32"/>
    </location>
</feature>
<keyword evidence="1" id="KW-1133">Transmembrane helix</keyword>
<proteinExistence type="predicted"/>
<dbReference type="InterPro" id="IPR022038">
    <property type="entry name" value="Ig-like_bact"/>
</dbReference>
<feature type="domain" description="Ig-like" evidence="3">
    <location>
        <begin position="601"/>
        <end position="677"/>
    </location>
</feature>
<accession>A0ABV1FAQ9</accession>
<evidence type="ECO:0000256" key="2">
    <source>
        <dbReference type="SAM" id="SignalP"/>
    </source>
</evidence>
<feature type="domain" description="Bacterial repeat" evidence="4">
    <location>
        <begin position="220"/>
        <end position="298"/>
    </location>
</feature>
<keyword evidence="1" id="KW-0812">Transmembrane</keyword>
<name>A0ABV1FAQ9_9FIRM</name>
<reference evidence="5 6" key="1">
    <citation type="submission" date="2024-03" db="EMBL/GenBank/DDBJ databases">
        <title>Human intestinal bacterial collection.</title>
        <authorList>
            <person name="Pauvert C."/>
            <person name="Hitch T.C.A."/>
            <person name="Clavel T."/>
        </authorList>
    </citation>
    <scope>NUCLEOTIDE SEQUENCE [LARGE SCALE GENOMIC DNA]</scope>
    <source>
        <strain evidence="5 6">CLA-JM-H38</strain>
    </source>
</reference>
<comment type="caution">
    <text evidence="5">The sequence shown here is derived from an EMBL/GenBank/DDBJ whole genome shotgun (WGS) entry which is preliminary data.</text>
</comment>
<evidence type="ECO:0000259" key="3">
    <source>
        <dbReference type="Pfam" id="PF12245"/>
    </source>
</evidence>
<feature type="chain" id="PRO_5046749729" evidence="2">
    <location>
        <begin position="33"/>
        <end position="2329"/>
    </location>
</feature>
<feature type="domain" description="Bacterial repeat" evidence="4">
    <location>
        <begin position="399"/>
        <end position="442"/>
    </location>
</feature>
<dbReference type="RefSeq" id="WP_117950225.1">
    <property type="nucleotide sequence ID" value="NZ_JBBMEZ010000023.1"/>
</dbReference>
<feature type="transmembrane region" description="Helical" evidence="1">
    <location>
        <begin position="2302"/>
        <end position="2323"/>
    </location>
</feature>
<dbReference type="InterPro" id="IPR044060">
    <property type="entry name" value="Bacterial_rp_domain"/>
</dbReference>
<keyword evidence="1" id="KW-0472">Membrane</keyword>
<evidence type="ECO:0000313" key="6">
    <source>
        <dbReference type="Proteomes" id="UP001490816"/>
    </source>
</evidence>
<evidence type="ECO:0000313" key="5">
    <source>
        <dbReference type="EMBL" id="MEQ2470381.1"/>
    </source>
</evidence>
<feature type="domain" description="Ig-like" evidence="3">
    <location>
        <begin position="1536"/>
        <end position="1629"/>
    </location>
</feature>
<keyword evidence="2" id="KW-0732">Signal</keyword>
<dbReference type="Pfam" id="PF12245">
    <property type="entry name" value="Big_3_2"/>
    <property type="match status" value="3"/>
</dbReference>
<evidence type="ECO:0000256" key="1">
    <source>
        <dbReference type="SAM" id="Phobius"/>
    </source>
</evidence>
<evidence type="ECO:0000259" key="4">
    <source>
        <dbReference type="Pfam" id="PF18998"/>
    </source>
</evidence>
<gene>
    <name evidence="5" type="ORF">WMO39_08610</name>
</gene>
<protein>
    <submittedName>
        <fullName evidence="5">Ig-like domain repeat protein</fullName>
    </submittedName>
</protein>
<dbReference type="Proteomes" id="UP001490816">
    <property type="component" value="Unassembled WGS sequence"/>
</dbReference>
<dbReference type="Pfam" id="PF18998">
    <property type="entry name" value="Flg_new_2"/>
    <property type="match status" value="2"/>
</dbReference>
<dbReference type="EMBL" id="JBBMEZ010000023">
    <property type="protein sequence ID" value="MEQ2470381.1"/>
    <property type="molecule type" value="Genomic_DNA"/>
</dbReference>
<keyword evidence="6" id="KW-1185">Reference proteome</keyword>
<organism evidence="5 6">
    <name type="scientific">Ruminococcoides intestinale</name>
    <dbReference type="NCBI Taxonomy" id="3133162"/>
    <lineage>
        <taxon>Bacteria</taxon>
        <taxon>Bacillati</taxon>
        <taxon>Bacillota</taxon>
        <taxon>Clostridia</taxon>
        <taxon>Eubacteriales</taxon>
        <taxon>Oscillospiraceae</taxon>
        <taxon>Ruminococcoides</taxon>
    </lineage>
</organism>